<feature type="domain" description="GGDEF" evidence="3">
    <location>
        <begin position="62"/>
        <end position="192"/>
    </location>
</feature>
<dbReference type="PANTHER" id="PTHR45138">
    <property type="entry name" value="REGULATORY COMPONENTS OF SENSORY TRANSDUCTION SYSTEM"/>
    <property type="match status" value="1"/>
</dbReference>
<gene>
    <name evidence="4" type="ORF">PN838_15130</name>
</gene>
<dbReference type="InterPro" id="IPR050469">
    <property type="entry name" value="Diguanylate_Cyclase"/>
</dbReference>
<dbReference type="Proteomes" id="UP001528411">
    <property type="component" value="Unassembled WGS sequence"/>
</dbReference>
<dbReference type="EMBL" id="JAQOMS010000002">
    <property type="protein sequence ID" value="MDC2889857.1"/>
    <property type="molecule type" value="Genomic_DNA"/>
</dbReference>
<organism evidence="4 5">
    <name type="scientific">Psychrosphaera algicola</name>
    <dbReference type="NCBI Taxonomy" id="3023714"/>
    <lineage>
        <taxon>Bacteria</taxon>
        <taxon>Pseudomonadati</taxon>
        <taxon>Pseudomonadota</taxon>
        <taxon>Gammaproteobacteria</taxon>
        <taxon>Alteromonadales</taxon>
        <taxon>Pseudoalteromonadaceae</taxon>
        <taxon>Psychrosphaera</taxon>
    </lineage>
</organism>
<dbReference type="Pfam" id="PF00990">
    <property type="entry name" value="GGDEF"/>
    <property type="match status" value="1"/>
</dbReference>
<dbReference type="NCBIfam" id="TIGR00254">
    <property type="entry name" value="GGDEF"/>
    <property type="match status" value="1"/>
</dbReference>
<comment type="catalytic activity">
    <reaction evidence="2">
        <text>2 GTP = 3',3'-c-di-GMP + 2 diphosphate</text>
        <dbReference type="Rhea" id="RHEA:24898"/>
        <dbReference type="ChEBI" id="CHEBI:33019"/>
        <dbReference type="ChEBI" id="CHEBI:37565"/>
        <dbReference type="ChEBI" id="CHEBI:58805"/>
        <dbReference type="EC" id="2.7.7.65"/>
    </reaction>
</comment>
<dbReference type="RefSeq" id="WP_272181198.1">
    <property type="nucleotide sequence ID" value="NZ_JAQOMS010000002.1"/>
</dbReference>
<sequence>MALLCISILCFINEYFRTREYYETSNMTLNYKKDANTDPLTRLPNRRFLESNYVKKVVECNETFIVIMADIDKFKMVNDTYGHEVGDLALKHCANIFGQKIRKSDLLCRYGGEEFLICLPNTNKEQAIVIAEKLRTSLKETSLTVSDKQTINFTCSFGIATLSNRTFEDGLKIADNRLYKAKENGRDQVVYC</sequence>
<evidence type="ECO:0000259" key="3">
    <source>
        <dbReference type="PROSITE" id="PS50887"/>
    </source>
</evidence>
<proteinExistence type="predicted"/>
<dbReference type="EC" id="2.7.7.65" evidence="1"/>
<evidence type="ECO:0000313" key="5">
    <source>
        <dbReference type="Proteomes" id="UP001528411"/>
    </source>
</evidence>
<name>A0ABT5FEA3_9GAMM</name>
<dbReference type="InterPro" id="IPR029787">
    <property type="entry name" value="Nucleotide_cyclase"/>
</dbReference>
<dbReference type="Gene3D" id="3.30.70.270">
    <property type="match status" value="1"/>
</dbReference>
<dbReference type="SMART" id="SM00267">
    <property type="entry name" value="GGDEF"/>
    <property type="match status" value="1"/>
</dbReference>
<comment type="caution">
    <text evidence="4">The sequence shown here is derived from an EMBL/GenBank/DDBJ whole genome shotgun (WGS) entry which is preliminary data.</text>
</comment>
<evidence type="ECO:0000313" key="4">
    <source>
        <dbReference type="EMBL" id="MDC2889857.1"/>
    </source>
</evidence>
<dbReference type="PROSITE" id="PS50887">
    <property type="entry name" value="GGDEF"/>
    <property type="match status" value="1"/>
</dbReference>
<evidence type="ECO:0000256" key="1">
    <source>
        <dbReference type="ARBA" id="ARBA00012528"/>
    </source>
</evidence>
<keyword evidence="5" id="KW-1185">Reference proteome</keyword>
<evidence type="ECO:0000256" key="2">
    <source>
        <dbReference type="ARBA" id="ARBA00034247"/>
    </source>
</evidence>
<protein>
    <recommendedName>
        <fullName evidence="1">diguanylate cyclase</fullName>
        <ecNumber evidence="1">2.7.7.65</ecNumber>
    </recommendedName>
</protein>
<dbReference type="InterPro" id="IPR043128">
    <property type="entry name" value="Rev_trsase/Diguanyl_cyclase"/>
</dbReference>
<dbReference type="CDD" id="cd01949">
    <property type="entry name" value="GGDEF"/>
    <property type="match status" value="1"/>
</dbReference>
<dbReference type="SUPFAM" id="SSF55073">
    <property type="entry name" value="Nucleotide cyclase"/>
    <property type="match status" value="1"/>
</dbReference>
<accession>A0ABT5FEA3</accession>
<dbReference type="PANTHER" id="PTHR45138:SF9">
    <property type="entry name" value="DIGUANYLATE CYCLASE DGCM-RELATED"/>
    <property type="match status" value="1"/>
</dbReference>
<reference evidence="4 5" key="1">
    <citation type="submission" date="2023-01" db="EMBL/GenBank/DDBJ databases">
        <title>Psychrosphaera sp. nov., isolated from marine algae.</title>
        <authorList>
            <person name="Bayburt H."/>
            <person name="Choi B.J."/>
            <person name="Kim J.M."/>
            <person name="Choi D.G."/>
            <person name="Jeon C.O."/>
        </authorList>
    </citation>
    <scope>NUCLEOTIDE SEQUENCE [LARGE SCALE GENOMIC DNA]</scope>
    <source>
        <strain evidence="4 5">G1-22</strain>
    </source>
</reference>
<dbReference type="InterPro" id="IPR000160">
    <property type="entry name" value="GGDEF_dom"/>
</dbReference>